<dbReference type="Proteomes" id="UP000095485">
    <property type="component" value="Unassembled WGS sequence"/>
</dbReference>
<proteinExistence type="predicted"/>
<gene>
    <name evidence="1" type="ORF">ERS852526_00925</name>
</gene>
<dbReference type="EMBL" id="CZAY01000005">
    <property type="protein sequence ID" value="CUP33364.1"/>
    <property type="molecule type" value="Genomic_DNA"/>
</dbReference>
<evidence type="ECO:0000313" key="1">
    <source>
        <dbReference type="EMBL" id="CUP33364.1"/>
    </source>
</evidence>
<sequence length="33" mass="3786">MIREEKKPEKEEKEGCSYGSIADAANQYLRIKA</sequence>
<protein>
    <submittedName>
        <fullName evidence="1">Uncharacterized protein</fullName>
    </submittedName>
</protein>
<evidence type="ECO:0000313" key="2">
    <source>
        <dbReference type="Proteomes" id="UP000095485"/>
    </source>
</evidence>
<organism evidence="1 2">
    <name type="scientific">Dorea longicatena</name>
    <dbReference type="NCBI Taxonomy" id="88431"/>
    <lineage>
        <taxon>Bacteria</taxon>
        <taxon>Bacillati</taxon>
        <taxon>Bacillota</taxon>
        <taxon>Clostridia</taxon>
        <taxon>Lachnospirales</taxon>
        <taxon>Lachnospiraceae</taxon>
        <taxon>Dorea</taxon>
    </lineage>
</organism>
<name>A0A174MAN4_9FIRM</name>
<dbReference type="AlphaFoldDB" id="A0A174MAN4"/>
<accession>A0A174MAN4</accession>
<reference evidence="1 2" key="1">
    <citation type="submission" date="2015-09" db="EMBL/GenBank/DDBJ databases">
        <authorList>
            <consortium name="Pathogen Informatics"/>
        </authorList>
    </citation>
    <scope>NUCLEOTIDE SEQUENCE [LARGE SCALE GENOMIC DNA]</scope>
    <source>
        <strain evidence="1 2">2789STDY5834914</strain>
    </source>
</reference>